<dbReference type="OrthoDB" id="3357029at2759"/>
<gene>
    <name evidence="2" type="ORF">PHACADRAFT_260198</name>
</gene>
<dbReference type="KEGG" id="pco:PHACADRAFT_260198"/>
<keyword evidence="1" id="KW-0812">Transmembrane</keyword>
<dbReference type="Proteomes" id="UP000008370">
    <property type="component" value="Unassembled WGS sequence"/>
</dbReference>
<name>K5W3K3_PHACS</name>
<dbReference type="AlphaFoldDB" id="K5W3K3"/>
<reference evidence="2 3" key="1">
    <citation type="journal article" date="2012" name="BMC Genomics">
        <title>Comparative genomics of the white-rot fungi, Phanerochaete carnosa and P. chrysosporium, to elucidate the genetic basis of the distinct wood types they colonize.</title>
        <authorList>
            <person name="Suzuki H."/>
            <person name="MacDonald J."/>
            <person name="Syed K."/>
            <person name="Salamov A."/>
            <person name="Hori C."/>
            <person name="Aerts A."/>
            <person name="Henrissat B."/>
            <person name="Wiebenga A."/>
            <person name="vanKuyk P.A."/>
            <person name="Barry K."/>
            <person name="Lindquist E."/>
            <person name="LaButti K."/>
            <person name="Lapidus A."/>
            <person name="Lucas S."/>
            <person name="Coutinho P."/>
            <person name="Gong Y."/>
            <person name="Samejima M."/>
            <person name="Mahadevan R."/>
            <person name="Abou-Zaid M."/>
            <person name="de Vries R.P."/>
            <person name="Igarashi K."/>
            <person name="Yadav J.S."/>
            <person name="Grigoriev I.V."/>
            <person name="Master E.R."/>
        </authorList>
    </citation>
    <scope>NUCLEOTIDE SEQUENCE [LARGE SCALE GENOMIC DNA]</scope>
    <source>
        <strain evidence="2 3">HHB-10118-sp</strain>
    </source>
</reference>
<dbReference type="HOGENOM" id="CLU_1778146_0_0_1"/>
<sequence length="146" mass="16154">MPIASTDGKILTQRVASRYKVGPLYIFIALLLLYGLMSLVLGMYAAIASSREMIFYGPGGARTHGQTYTEAEHVQLRLKDPLVAVAERFADPARQGLMLERSALQMFREHPNSARLGVFAEETAMEASGAPLGLFRRRAEVERIVL</sequence>
<protein>
    <submittedName>
        <fullName evidence="2">Uncharacterized protein</fullName>
    </submittedName>
</protein>
<evidence type="ECO:0000313" key="3">
    <source>
        <dbReference type="Proteomes" id="UP000008370"/>
    </source>
</evidence>
<dbReference type="InParanoid" id="K5W3K3"/>
<proteinExistence type="predicted"/>
<evidence type="ECO:0000313" key="2">
    <source>
        <dbReference type="EMBL" id="EKM53710.1"/>
    </source>
</evidence>
<keyword evidence="1" id="KW-1133">Transmembrane helix</keyword>
<dbReference type="GeneID" id="18917658"/>
<feature type="transmembrane region" description="Helical" evidence="1">
    <location>
        <begin position="24"/>
        <end position="47"/>
    </location>
</feature>
<organism evidence="2 3">
    <name type="scientific">Phanerochaete carnosa (strain HHB-10118-sp)</name>
    <name type="common">White-rot fungus</name>
    <name type="synonym">Peniophora carnosa</name>
    <dbReference type="NCBI Taxonomy" id="650164"/>
    <lineage>
        <taxon>Eukaryota</taxon>
        <taxon>Fungi</taxon>
        <taxon>Dikarya</taxon>
        <taxon>Basidiomycota</taxon>
        <taxon>Agaricomycotina</taxon>
        <taxon>Agaricomycetes</taxon>
        <taxon>Polyporales</taxon>
        <taxon>Phanerochaetaceae</taxon>
        <taxon>Phanerochaete</taxon>
    </lineage>
</organism>
<keyword evidence="3" id="KW-1185">Reference proteome</keyword>
<keyword evidence="1" id="KW-0472">Membrane</keyword>
<accession>K5W3K3</accession>
<dbReference type="EMBL" id="JH930474">
    <property type="protein sequence ID" value="EKM53710.1"/>
    <property type="molecule type" value="Genomic_DNA"/>
</dbReference>
<evidence type="ECO:0000256" key="1">
    <source>
        <dbReference type="SAM" id="Phobius"/>
    </source>
</evidence>
<dbReference type="RefSeq" id="XP_007398391.1">
    <property type="nucleotide sequence ID" value="XM_007398329.1"/>
</dbReference>